<evidence type="ECO:0000256" key="3">
    <source>
        <dbReference type="ARBA" id="ARBA00022723"/>
    </source>
</evidence>
<dbReference type="Gene3D" id="1.10.150.240">
    <property type="entry name" value="Putative phosphatase, domain 2"/>
    <property type="match status" value="1"/>
</dbReference>
<dbReference type="InterPro" id="IPR051600">
    <property type="entry name" value="Beta-PGM-like"/>
</dbReference>
<dbReference type="GO" id="GO:0003824">
    <property type="term" value="F:catalytic activity"/>
    <property type="evidence" value="ECO:0007669"/>
    <property type="project" value="UniProtKB-ARBA"/>
</dbReference>
<evidence type="ECO:0000256" key="1">
    <source>
        <dbReference type="ARBA" id="ARBA00001946"/>
    </source>
</evidence>
<dbReference type="InterPro" id="IPR006439">
    <property type="entry name" value="HAD-SF_hydro_IA"/>
</dbReference>
<feature type="region of interest" description="Disordered" evidence="6">
    <location>
        <begin position="228"/>
        <end position="255"/>
    </location>
</feature>
<dbReference type="GO" id="GO:0046872">
    <property type="term" value="F:metal ion binding"/>
    <property type="evidence" value="ECO:0007669"/>
    <property type="project" value="UniProtKB-KW"/>
</dbReference>
<dbReference type="PANTHER" id="PTHR46193">
    <property type="entry name" value="6-PHOSPHOGLUCONATE PHOSPHATASE"/>
    <property type="match status" value="1"/>
</dbReference>
<dbReference type="NCBIfam" id="TIGR01509">
    <property type="entry name" value="HAD-SF-IA-v3"/>
    <property type="match status" value="1"/>
</dbReference>
<dbReference type="CDD" id="cd07505">
    <property type="entry name" value="HAD_BPGM-like"/>
    <property type="match status" value="1"/>
</dbReference>
<dbReference type="PANTHER" id="PTHR46193:SF18">
    <property type="entry name" value="HEXITOL PHOSPHATASE B"/>
    <property type="match status" value="1"/>
</dbReference>
<dbReference type="Pfam" id="PF13419">
    <property type="entry name" value="HAD_2"/>
    <property type="match status" value="1"/>
</dbReference>
<evidence type="ECO:0000313" key="8">
    <source>
        <dbReference type="Proteomes" id="UP000309133"/>
    </source>
</evidence>
<proteinExistence type="inferred from homology"/>
<evidence type="ECO:0000256" key="6">
    <source>
        <dbReference type="SAM" id="MobiDB-lite"/>
    </source>
</evidence>
<dbReference type="InterPro" id="IPR041492">
    <property type="entry name" value="HAD_2"/>
</dbReference>
<keyword evidence="4" id="KW-0460">Magnesium</keyword>
<keyword evidence="5" id="KW-0119">Carbohydrate metabolism</keyword>
<dbReference type="SUPFAM" id="SSF56784">
    <property type="entry name" value="HAD-like"/>
    <property type="match status" value="1"/>
</dbReference>
<dbReference type="SFLD" id="SFLDG01129">
    <property type="entry name" value="C1.5:_HAD__Beta-PGM__Phosphata"/>
    <property type="match status" value="1"/>
</dbReference>
<gene>
    <name evidence="7" type="ORF">E6C64_03360</name>
</gene>
<evidence type="ECO:0000256" key="4">
    <source>
        <dbReference type="ARBA" id="ARBA00022842"/>
    </source>
</evidence>
<sequence>MTADRPAAVLWDLDGTLIDSEPYWMAEETLLVQRFGGTWTHEEALTLVGQGLDFSATVLQRAGVPWTSQEIIDHLTDSVMERIRGALPWRPGARELLSAVREAGVPTALVTMSIRRMAELVADAISSLDGHAAFDVIVSGSDVANSKPHPEAYLSAAAQLGVAPEDCIAIEDSPTGLAAAVASGARSIGIPLVLPLPDPDDAAAHWTVWDTLEGRTVADLAEVLSAGRAAGSHREAETESAAETGAADTRAGVQS</sequence>
<organism evidence="7 8">
    <name type="scientific">Naasia lichenicola</name>
    <dbReference type="NCBI Taxonomy" id="2565933"/>
    <lineage>
        <taxon>Bacteria</taxon>
        <taxon>Bacillati</taxon>
        <taxon>Actinomycetota</taxon>
        <taxon>Actinomycetes</taxon>
        <taxon>Micrococcales</taxon>
        <taxon>Microbacteriaceae</taxon>
        <taxon>Naasia</taxon>
    </lineage>
</organism>
<dbReference type="SFLD" id="SFLDS00003">
    <property type="entry name" value="Haloacid_Dehalogenase"/>
    <property type="match status" value="1"/>
</dbReference>
<dbReference type="Proteomes" id="UP000309133">
    <property type="component" value="Unassembled WGS sequence"/>
</dbReference>
<keyword evidence="8" id="KW-1185">Reference proteome</keyword>
<dbReference type="PRINTS" id="PR00413">
    <property type="entry name" value="HADHALOGNASE"/>
</dbReference>
<evidence type="ECO:0000313" key="7">
    <source>
        <dbReference type="EMBL" id="THG33399.1"/>
    </source>
</evidence>
<name>A0A4S4FRV1_9MICO</name>
<reference evidence="7 8" key="1">
    <citation type="submission" date="2019-04" db="EMBL/GenBank/DDBJ databases">
        <authorList>
            <person name="Jiang L."/>
        </authorList>
    </citation>
    <scope>NUCLEOTIDE SEQUENCE [LARGE SCALE GENOMIC DNA]</scope>
    <source>
        <strain evidence="7 8">YIM 131853</strain>
    </source>
</reference>
<dbReference type="AlphaFoldDB" id="A0A4S4FRV1"/>
<dbReference type="Gene3D" id="3.40.50.1000">
    <property type="entry name" value="HAD superfamily/HAD-like"/>
    <property type="match status" value="1"/>
</dbReference>
<comment type="caution">
    <text evidence="7">The sequence shown here is derived from an EMBL/GenBank/DDBJ whole genome shotgun (WGS) entry which is preliminary data.</text>
</comment>
<protein>
    <submittedName>
        <fullName evidence="7">HAD family phosphatase</fullName>
    </submittedName>
</protein>
<dbReference type="EMBL" id="SSSM01000001">
    <property type="protein sequence ID" value="THG33399.1"/>
    <property type="molecule type" value="Genomic_DNA"/>
</dbReference>
<dbReference type="OrthoDB" id="9797743at2"/>
<evidence type="ECO:0000256" key="2">
    <source>
        <dbReference type="ARBA" id="ARBA00006171"/>
    </source>
</evidence>
<dbReference type="InterPro" id="IPR036412">
    <property type="entry name" value="HAD-like_sf"/>
</dbReference>
<evidence type="ECO:0000256" key="5">
    <source>
        <dbReference type="ARBA" id="ARBA00023277"/>
    </source>
</evidence>
<accession>A0A4S4FRV1</accession>
<dbReference type="InterPro" id="IPR023198">
    <property type="entry name" value="PGP-like_dom2"/>
</dbReference>
<feature type="compositionally biased region" description="Low complexity" evidence="6">
    <location>
        <begin position="239"/>
        <end position="249"/>
    </location>
</feature>
<dbReference type="RefSeq" id="WP_136426181.1">
    <property type="nucleotide sequence ID" value="NZ_SSSM01000001.1"/>
</dbReference>
<keyword evidence="3" id="KW-0479">Metal-binding</keyword>
<dbReference type="InterPro" id="IPR023214">
    <property type="entry name" value="HAD_sf"/>
</dbReference>
<comment type="similarity">
    <text evidence="2">Belongs to the HAD-like hydrolase superfamily. CbbY/CbbZ/Gph/YieH family.</text>
</comment>
<comment type="cofactor">
    <cofactor evidence="1">
        <name>Mg(2+)</name>
        <dbReference type="ChEBI" id="CHEBI:18420"/>
    </cofactor>
</comment>